<dbReference type="EMBL" id="DAAWNC010000008">
    <property type="protein sequence ID" value="HAF8579468.1"/>
    <property type="molecule type" value="Genomic_DNA"/>
</dbReference>
<reference evidence="1" key="2">
    <citation type="submission" date="2020-02" db="EMBL/GenBank/DDBJ databases">
        <authorList>
            <consortium name="NCBI Pathogen Detection Project"/>
        </authorList>
    </citation>
    <scope>NUCLEOTIDE SEQUENCE</scope>
    <source>
        <strain evidence="1">MA.MZ045</strain>
    </source>
</reference>
<dbReference type="RefSeq" id="WP_079791531.1">
    <property type="nucleotide sequence ID" value="NZ_MXLQ01000006.1"/>
</dbReference>
<protein>
    <recommendedName>
        <fullName evidence="2">Phage head morphogenesis domain-containing protein</fullName>
    </recommendedName>
</protein>
<proteinExistence type="predicted"/>
<dbReference type="InterPro" id="IPR017029">
    <property type="entry name" value="Phage_head_put"/>
</dbReference>
<dbReference type="PIRSF" id="PIRSF034565">
    <property type="entry name" value="UCP034565"/>
    <property type="match status" value="1"/>
</dbReference>
<sequence length="372" mass="41962">MAITVNARLIDESIAHALYLSRYSTGIAKKMVRLLNDSDKELSARLLVALEDADADSLTVQRLNTLLRDVRKFNSLSIEHVFSALGDDLRDYASYEAQYQYDLLSHLLPDIVTERYPLTGLSPHQVYAAAMARPFQGKLLSEWADNIADDRMTRINNAVRLGYLNGDTTEQIVRKIRGSRARQYKDGVIESGRRNVTAVVKTAVGHMAAVARDDFASANDSVIKGKRWVSTLDLRTTLGCIIRDGREYTVDNKPVGHHVPWLQGPGRLHFCCRSVYTFITKTFREMGIDIDEIPEATRASMDGPVPANTTYVEWIQRQSPERQKKVLGATRARLLRDGDMKPDEFFTDRGEWMTLEQLKETDYQAFADAGVA</sequence>
<reference evidence="1" key="1">
    <citation type="journal article" date="2018" name="Genome Biol.">
        <title>SKESA: strategic k-mer extension for scrupulous assemblies.</title>
        <authorList>
            <person name="Souvorov A."/>
            <person name="Agarwala R."/>
            <person name="Lipman D.J."/>
        </authorList>
    </citation>
    <scope>NUCLEOTIDE SEQUENCE</scope>
    <source>
        <strain evidence="1">MA.MZ045</strain>
    </source>
</reference>
<evidence type="ECO:0008006" key="2">
    <source>
        <dbReference type="Google" id="ProtNLM"/>
    </source>
</evidence>
<name>A0A754B5K0_SALER</name>
<gene>
    <name evidence="1" type="ORF">G5T75_003412</name>
</gene>
<accession>A0A754B5K0</accession>
<organism evidence="1">
    <name type="scientific">Salmonella enterica</name>
    <name type="common">Salmonella choleraesuis</name>
    <dbReference type="NCBI Taxonomy" id="28901"/>
    <lineage>
        <taxon>Bacteria</taxon>
        <taxon>Pseudomonadati</taxon>
        <taxon>Pseudomonadota</taxon>
        <taxon>Gammaproteobacteria</taxon>
        <taxon>Enterobacterales</taxon>
        <taxon>Enterobacteriaceae</taxon>
        <taxon>Salmonella</taxon>
    </lineage>
</organism>
<comment type="caution">
    <text evidence="1">The sequence shown here is derived from an EMBL/GenBank/DDBJ whole genome shotgun (WGS) entry which is preliminary data.</text>
</comment>
<dbReference type="AlphaFoldDB" id="A0A754B5K0"/>
<evidence type="ECO:0000313" key="1">
    <source>
        <dbReference type="EMBL" id="HAF8579468.1"/>
    </source>
</evidence>